<name>A0AAU7CC34_9BACT</name>
<reference evidence="3" key="1">
    <citation type="submission" date="2024-05" db="EMBL/GenBank/DDBJ databases">
        <title>Planctomycetes of the genus Singulisphaera possess chitinolytic capabilities.</title>
        <authorList>
            <person name="Ivanova A."/>
        </authorList>
    </citation>
    <scope>NUCLEOTIDE SEQUENCE</scope>
    <source>
        <strain evidence="3">Ch08T</strain>
    </source>
</reference>
<feature type="domain" description="DUF1549" evidence="1">
    <location>
        <begin position="59"/>
        <end position="242"/>
    </location>
</feature>
<dbReference type="Pfam" id="PF07587">
    <property type="entry name" value="PSD1"/>
    <property type="match status" value="1"/>
</dbReference>
<evidence type="ECO:0000313" key="3">
    <source>
        <dbReference type="EMBL" id="XBH02725.1"/>
    </source>
</evidence>
<feature type="domain" description="DUF1553" evidence="2">
    <location>
        <begin position="302"/>
        <end position="423"/>
    </location>
</feature>
<dbReference type="PANTHER" id="PTHR35889:SF3">
    <property type="entry name" value="F-BOX DOMAIN-CONTAINING PROTEIN"/>
    <property type="match status" value="1"/>
</dbReference>
<gene>
    <name evidence="3" type="ORF">V5E97_31045</name>
</gene>
<evidence type="ECO:0000259" key="1">
    <source>
        <dbReference type="Pfam" id="PF07583"/>
    </source>
</evidence>
<dbReference type="Pfam" id="PF07583">
    <property type="entry name" value="PSCyt2"/>
    <property type="match status" value="1"/>
</dbReference>
<dbReference type="EMBL" id="CP155447">
    <property type="protein sequence ID" value="XBH02725.1"/>
    <property type="molecule type" value="Genomic_DNA"/>
</dbReference>
<dbReference type="PANTHER" id="PTHR35889">
    <property type="entry name" value="CYCLOINULO-OLIGOSACCHARIDE FRUCTANOTRANSFERASE-RELATED"/>
    <property type="match status" value="1"/>
</dbReference>
<accession>A0AAU7CC34</accession>
<organism evidence="3">
    <name type="scientific">Singulisphaera sp. Ch08</name>
    <dbReference type="NCBI Taxonomy" id="3120278"/>
    <lineage>
        <taxon>Bacteria</taxon>
        <taxon>Pseudomonadati</taxon>
        <taxon>Planctomycetota</taxon>
        <taxon>Planctomycetia</taxon>
        <taxon>Isosphaerales</taxon>
        <taxon>Isosphaeraceae</taxon>
        <taxon>Singulisphaera</taxon>
    </lineage>
</organism>
<protein>
    <submittedName>
        <fullName evidence="3">DUF1549 domain-containing protein</fullName>
    </submittedName>
</protein>
<dbReference type="RefSeq" id="WP_406695466.1">
    <property type="nucleotide sequence ID" value="NZ_CP155447.1"/>
</dbReference>
<dbReference type="InterPro" id="IPR011444">
    <property type="entry name" value="DUF1549"/>
</dbReference>
<sequence>MSVGPVWNSSSRRVVFLSVLAGLAWSGPLARSDEKRPADEAADTKFIATKVGAAKPAYLDRMIREAWDAASIKPSRDCTDEEYLRRAYLDVLGRIPNVEEATSFLRSKEKGKRAKLVEYLLKHEDFAKDFANQWTVILTGRRRQERMVLRGELNSWLRRQINADRPWNEIAFDLITAKGSNKENGAVNFPISHLEMEAVPLTSVTTRVFLGQQIQCTQCHDHPSNDWKQADFWGINAFFKGLKSREVRKADASGAEVIDHIELTDEPTDAFASFDKRNGLMGVAFPRFLDGRKISQATDVDRRVELGKFVTDPKSEKFAQAFVNRMWGHFLGRGFVNPVDDFGDHNPASHPELLEALGHDFAASDYDIKTLVRWIMNSQAYNLSSMMTKGNEKDETLFSHMTLKPMVPEQLFDSLLTATAAHKTEGAANLDRQRDQWLEQFVFAFGNDEGDEGTSFNGTIPQALMMMNGNLMARAVGGKPGSFLDDLKIRAVNQQKQSPPIFMVNHLFLAALSRYPTRGEMTAASGVLTSNPDTVYVLEDLFWALLNSNEFILNH</sequence>
<proteinExistence type="predicted"/>
<dbReference type="AlphaFoldDB" id="A0AAU7CC34"/>
<evidence type="ECO:0000259" key="2">
    <source>
        <dbReference type="Pfam" id="PF07587"/>
    </source>
</evidence>
<dbReference type="InterPro" id="IPR022655">
    <property type="entry name" value="DUF1553"/>
</dbReference>